<proteinExistence type="predicted"/>
<dbReference type="InterPro" id="IPR050061">
    <property type="entry name" value="MurCDEF_pg_biosynth"/>
</dbReference>
<organism evidence="3 4">
    <name type="scientific">Candidatus Roizmanbacteria bacterium CG_4_9_14_3_um_filter_33_18</name>
    <dbReference type="NCBI Taxonomy" id="1974841"/>
    <lineage>
        <taxon>Bacteria</taxon>
        <taxon>Candidatus Roizmaniibacteriota</taxon>
    </lineage>
</organism>
<dbReference type="Gene3D" id="3.40.50.720">
    <property type="entry name" value="NAD(P)-binding Rossmann-like Domain"/>
    <property type="match status" value="1"/>
</dbReference>
<comment type="caution">
    <text evidence="3">The sequence shown here is derived from an EMBL/GenBank/DDBJ whole genome shotgun (WGS) entry which is preliminary data.</text>
</comment>
<name>A0A2M7XWY1_9BACT</name>
<dbReference type="InterPro" id="IPR036565">
    <property type="entry name" value="Mur-like_cat_sf"/>
</dbReference>
<evidence type="ECO:0000259" key="1">
    <source>
        <dbReference type="Pfam" id="PF01225"/>
    </source>
</evidence>
<dbReference type="SUPFAM" id="SSF53244">
    <property type="entry name" value="MurD-like peptide ligases, peptide-binding domain"/>
    <property type="match status" value="1"/>
</dbReference>
<dbReference type="Pfam" id="PF01225">
    <property type="entry name" value="Mur_ligase"/>
    <property type="match status" value="1"/>
</dbReference>
<dbReference type="PANTHER" id="PTHR43445">
    <property type="entry name" value="UDP-N-ACETYLMURAMATE--L-ALANINE LIGASE-RELATED"/>
    <property type="match status" value="1"/>
</dbReference>
<dbReference type="SUPFAM" id="SSF51984">
    <property type="entry name" value="MurCD N-terminal domain"/>
    <property type="match status" value="1"/>
</dbReference>
<dbReference type="InterPro" id="IPR036615">
    <property type="entry name" value="Mur_ligase_C_dom_sf"/>
</dbReference>
<dbReference type="CDD" id="cd01983">
    <property type="entry name" value="SIMIBI"/>
    <property type="match status" value="1"/>
</dbReference>
<sequence>MLNQSENIFFLGIKGVAMANLAVILKKMGKNVTGCDIEEEFITDKLLKDNKISWTVGFDFKKLLKKTDLIVYSAAHGGTNNPLVVQAIKNKVNIISQAQLLGELMDQFKTKIAVCGCHGKTTTSSLLVYALNKLKQRPSYLVGVPFFTGHQGGNFQEKKYFVVEADEYGVNPPVDKTPKFHLLNPNYIIATNIDFDHPDVYKDIEETKKAFKKFFSDKKIIANINDPNLLRCIDTSKSIAYGESEKANYQIINCKITEDESTFEIKNVGEFKISLFGKHNVSNATAVIVQLLELGFKADEIAKSLVGFTGAERRFELVYKNNDIYLFDDYAHHPAEIAATINAAK</sequence>
<evidence type="ECO:0000313" key="4">
    <source>
        <dbReference type="Proteomes" id="UP000229647"/>
    </source>
</evidence>
<dbReference type="InterPro" id="IPR000713">
    <property type="entry name" value="Mur_ligase_N"/>
</dbReference>
<dbReference type="Proteomes" id="UP000229647">
    <property type="component" value="Unassembled WGS sequence"/>
</dbReference>
<evidence type="ECO:0008006" key="5">
    <source>
        <dbReference type="Google" id="ProtNLM"/>
    </source>
</evidence>
<dbReference type="Pfam" id="PF08245">
    <property type="entry name" value="Mur_ligase_M"/>
    <property type="match status" value="1"/>
</dbReference>
<feature type="non-terminal residue" evidence="3">
    <location>
        <position position="345"/>
    </location>
</feature>
<feature type="domain" description="Mur ligase central" evidence="2">
    <location>
        <begin position="114"/>
        <end position="289"/>
    </location>
</feature>
<dbReference type="AlphaFoldDB" id="A0A2M7XWY1"/>
<dbReference type="SUPFAM" id="SSF53623">
    <property type="entry name" value="MurD-like peptide ligases, catalytic domain"/>
    <property type="match status" value="1"/>
</dbReference>
<dbReference type="Gene3D" id="3.40.1190.10">
    <property type="entry name" value="Mur-like, catalytic domain"/>
    <property type="match status" value="1"/>
</dbReference>
<evidence type="ECO:0000313" key="3">
    <source>
        <dbReference type="EMBL" id="PJA55236.1"/>
    </source>
</evidence>
<protein>
    <recommendedName>
        <fullName evidence="5">UDP-N-acetylmuramate--L-alanine ligase</fullName>
    </recommendedName>
</protein>
<dbReference type="GO" id="GO:0016881">
    <property type="term" value="F:acid-amino acid ligase activity"/>
    <property type="evidence" value="ECO:0007669"/>
    <property type="project" value="InterPro"/>
</dbReference>
<reference evidence="4" key="1">
    <citation type="submission" date="2017-09" db="EMBL/GenBank/DDBJ databases">
        <title>Depth-based differentiation of microbial function through sediment-hosted aquifers and enrichment of novel symbionts in the deep terrestrial subsurface.</title>
        <authorList>
            <person name="Probst A.J."/>
            <person name="Ladd B."/>
            <person name="Jarett J.K."/>
            <person name="Geller-Mcgrath D.E."/>
            <person name="Sieber C.M.K."/>
            <person name="Emerson J.B."/>
            <person name="Anantharaman K."/>
            <person name="Thomas B.C."/>
            <person name="Malmstrom R."/>
            <person name="Stieglmeier M."/>
            <person name="Klingl A."/>
            <person name="Woyke T."/>
            <person name="Ryan C.M."/>
            <person name="Banfield J.F."/>
        </authorList>
    </citation>
    <scope>NUCLEOTIDE SEQUENCE [LARGE SCALE GENOMIC DNA]</scope>
</reference>
<accession>A0A2M7XWY1</accession>
<dbReference type="InterPro" id="IPR013221">
    <property type="entry name" value="Mur_ligase_cen"/>
</dbReference>
<dbReference type="Gene3D" id="3.90.190.20">
    <property type="entry name" value="Mur ligase, C-terminal domain"/>
    <property type="match status" value="1"/>
</dbReference>
<feature type="domain" description="Mur ligase N-terminal catalytic" evidence="1">
    <location>
        <begin position="8"/>
        <end position="108"/>
    </location>
</feature>
<dbReference type="EMBL" id="PFWL01000189">
    <property type="protein sequence ID" value="PJA55236.1"/>
    <property type="molecule type" value="Genomic_DNA"/>
</dbReference>
<gene>
    <name evidence="3" type="ORF">CO165_04630</name>
</gene>
<dbReference type="PANTHER" id="PTHR43445:SF3">
    <property type="entry name" value="UDP-N-ACETYLMURAMATE--L-ALANINE LIGASE"/>
    <property type="match status" value="1"/>
</dbReference>
<evidence type="ECO:0000259" key="2">
    <source>
        <dbReference type="Pfam" id="PF08245"/>
    </source>
</evidence>
<dbReference type="GO" id="GO:0005524">
    <property type="term" value="F:ATP binding"/>
    <property type="evidence" value="ECO:0007669"/>
    <property type="project" value="InterPro"/>
</dbReference>